<organism evidence="1 2">
    <name type="scientific">Blepharisma stoltei</name>
    <dbReference type="NCBI Taxonomy" id="1481888"/>
    <lineage>
        <taxon>Eukaryota</taxon>
        <taxon>Sar</taxon>
        <taxon>Alveolata</taxon>
        <taxon>Ciliophora</taxon>
        <taxon>Postciliodesmatophora</taxon>
        <taxon>Heterotrichea</taxon>
        <taxon>Heterotrichida</taxon>
        <taxon>Blepharismidae</taxon>
        <taxon>Blepharisma</taxon>
    </lineage>
</organism>
<evidence type="ECO:0000313" key="2">
    <source>
        <dbReference type="Proteomes" id="UP001162131"/>
    </source>
</evidence>
<accession>A0AAU9IZM8</accession>
<dbReference type="AlphaFoldDB" id="A0AAU9IZM8"/>
<evidence type="ECO:0000313" key="1">
    <source>
        <dbReference type="EMBL" id="CAG9314981.1"/>
    </source>
</evidence>
<dbReference type="EMBL" id="CAJZBQ010000013">
    <property type="protein sequence ID" value="CAG9314981.1"/>
    <property type="molecule type" value="Genomic_DNA"/>
</dbReference>
<comment type="caution">
    <text evidence="1">The sequence shown here is derived from an EMBL/GenBank/DDBJ whole genome shotgun (WGS) entry which is preliminary data.</text>
</comment>
<dbReference type="Proteomes" id="UP001162131">
    <property type="component" value="Unassembled WGS sequence"/>
</dbReference>
<reference evidence="1" key="1">
    <citation type="submission" date="2021-09" db="EMBL/GenBank/DDBJ databases">
        <authorList>
            <consortium name="AG Swart"/>
            <person name="Singh M."/>
            <person name="Singh A."/>
            <person name="Seah K."/>
            <person name="Emmerich C."/>
        </authorList>
    </citation>
    <scope>NUCLEOTIDE SEQUENCE</scope>
    <source>
        <strain evidence="1">ATCC30299</strain>
    </source>
</reference>
<name>A0AAU9IZM8_9CILI</name>
<gene>
    <name evidence="1" type="ORF">BSTOLATCC_MIC12759</name>
</gene>
<keyword evidence="2" id="KW-1185">Reference proteome</keyword>
<protein>
    <submittedName>
        <fullName evidence="1">Uncharacterized protein</fullName>
    </submittedName>
</protein>
<sequence length="151" mass="17420">MGCGTSNTKRSNSIRQMSAPKFHIKIMNPKNNQLAEFDITTNYEVMPLPTVMNLLSFDKNQGDYVKANFISIYNAKEDRYEYFVQQLLGVEVEKEKPYDGKIWVVYINGKKCNWDEACESDQTVAITDEIFWRFQDLNENLPLVTAASINS</sequence>
<proteinExistence type="predicted"/>